<dbReference type="OrthoDB" id="979776at2"/>
<gene>
    <name evidence="1" type="ORF">LX73_0730</name>
</gene>
<name>A0A5D3YNQ0_9BACT</name>
<protein>
    <submittedName>
        <fullName evidence="1">Uncharacterized protein</fullName>
    </submittedName>
</protein>
<comment type="caution">
    <text evidence="1">The sequence shown here is derived from an EMBL/GenBank/DDBJ whole genome shotgun (WGS) entry which is preliminary data.</text>
</comment>
<proteinExistence type="predicted"/>
<sequence>MNYSKEKHSHNFAIWAAARATQRAFTSTENLKKALEDCGILDFIKNPDKASEFDNLHKKWCNSICKDLKKEGINKVTYGRAAKLVNCYLKSRLVLKNLESEEAYYIHPPIDRILLQNLSKSETISKEKKKWLKGINWTQLNMEEYFRLINFLRKFNGDKPFWMIERHWKPAGNT</sequence>
<dbReference type="Proteomes" id="UP000324595">
    <property type="component" value="Unassembled WGS sequence"/>
</dbReference>
<evidence type="ECO:0000313" key="1">
    <source>
        <dbReference type="EMBL" id="TYP95427.1"/>
    </source>
</evidence>
<dbReference type="EMBL" id="VNHY01000001">
    <property type="protein sequence ID" value="TYP95427.1"/>
    <property type="molecule type" value="Genomic_DNA"/>
</dbReference>
<accession>A0A5D3YNQ0</accession>
<dbReference type="RefSeq" id="WP_148898095.1">
    <property type="nucleotide sequence ID" value="NZ_VNHY01000001.1"/>
</dbReference>
<keyword evidence="2" id="KW-1185">Reference proteome</keyword>
<dbReference type="AlphaFoldDB" id="A0A5D3YNQ0"/>
<reference evidence="1 2" key="1">
    <citation type="submission" date="2019-07" db="EMBL/GenBank/DDBJ databases">
        <title>Genomic Encyclopedia of Archaeal and Bacterial Type Strains, Phase II (KMG-II): from individual species to whole genera.</title>
        <authorList>
            <person name="Goeker M."/>
        </authorList>
    </citation>
    <scope>NUCLEOTIDE SEQUENCE [LARGE SCALE GENOMIC DNA]</scope>
    <source>
        <strain evidence="1 2">DSM 21935</strain>
    </source>
</reference>
<organism evidence="1 2">
    <name type="scientific">Fodinibius salinus</name>
    <dbReference type="NCBI Taxonomy" id="860790"/>
    <lineage>
        <taxon>Bacteria</taxon>
        <taxon>Pseudomonadati</taxon>
        <taxon>Balneolota</taxon>
        <taxon>Balneolia</taxon>
        <taxon>Balneolales</taxon>
        <taxon>Balneolaceae</taxon>
        <taxon>Fodinibius</taxon>
    </lineage>
</organism>
<evidence type="ECO:0000313" key="2">
    <source>
        <dbReference type="Proteomes" id="UP000324595"/>
    </source>
</evidence>